<evidence type="ECO:0000259" key="11">
    <source>
        <dbReference type="PROSITE" id="PS50122"/>
    </source>
</evidence>
<evidence type="ECO:0000259" key="9">
    <source>
        <dbReference type="PROSITE" id="PS50112"/>
    </source>
</evidence>
<dbReference type="PROSITE" id="PS50109">
    <property type="entry name" value="HIS_KIN"/>
    <property type="match status" value="1"/>
</dbReference>
<evidence type="ECO:0000256" key="1">
    <source>
        <dbReference type="ARBA" id="ARBA00000085"/>
    </source>
</evidence>
<dbReference type="NCBIfam" id="TIGR00229">
    <property type="entry name" value="sensory_box"/>
    <property type="match status" value="2"/>
</dbReference>
<dbReference type="PRINTS" id="PR00996">
    <property type="entry name" value="CHERMTFRASE"/>
</dbReference>
<dbReference type="SUPFAM" id="SSF55874">
    <property type="entry name" value="ATPase domain of HSP90 chaperone/DNA topoisomerase II/histidine kinase"/>
    <property type="match status" value="1"/>
</dbReference>
<keyword evidence="6" id="KW-0145">Chemotaxis</keyword>
<evidence type="ECO:0000313" key="13">
    <source>
        <dbReference type="EMBL" id="MBT1702894.1"/>
    </source>
</evidence>
<feature type="coiled-coil region" evidence="7">
    <location>
        <begin position="643"/>
        <end position="712"/>
    </location>
</feature>
<dbReference type="PROSITE" id="PS50123">
    <property type="entry name" value="CHER"/>
    <property type="match status" value="1"/>
</dbReference>
<dbReference type="PROSITE" id="PS50112">
    <property type="entry name" value="PAS"/>
    <property type="match status" value="2"/>
</dbReference>
<feature type="active site" evidence="6">
    <location>
        <position position="19"/>
    </location>
</feature>
<dbReference type="Proteomes" id="UP000772618">
    <property type="component" value="Unassembled WGS sequence"/>
</dbReference>
<dbReference type="InterPro" id="IPR022642">
    <property type="entry name" value="CheR_C"/>
</dbReference>
<dbReference type="Pfam" id="PF01339">
    <property type="entry name" value="CheB_methylest"/>
    <property type="match status" value="1"/>
</dbReference>
<feature type="active site" evidence="6">
    <location>
        <position position="138"/>
    </location>
</feature>
<dbReference type="Gene3D" id="3.40.50.180">
    <property type="entry name" value="Methylesterase CheB, C-terminal domain"/>
    <property type="match status" value="1"/>
</dbReference>
<dbReference type="EMBL" id="JAHESD010000009">
    <property type="protein sequence ID" value="MBT1702894.1"/>
    <property type="molecule type" value="Genomic_DNA"/>
</dbReference>
<dbReference type="Gene3D" id="1.10.155.10">
    <property type="entry name" value="Chemotaxis receptor methyltransferase CheR, N-terminal domain"/>
    <property type="match status" value="1"/>
</dbReference>
<comment type="catalytic activity">
    <reaction evidence="1">
        <text>ATP + protein L-histidine = ADP + protein N-phospho-L-histidine.</text>
        <dbReference type="EC" id="2.7.13.3"/>
    </reaction>
</comment>
<evidence type="ECO:0000256" key="4">
    <source>
        <dbReference type="ARBA" id="ARBA00022679"/>
    </source>
</evidence>
<accession>A0ABS5VN71</accession>
<comment type="catalytic activity">
    <reaction evidence="2">
        <text>L-glutamyl-[protein] + S-adenosyl-L-methionine = [protein]-L-glutamate 5-O-methyl ester + S-adenosyl-L-homocysteine</text>
        <dbReference type="Rhea" id="RHEA:24452"/>
        <dbReference type="Rhea" id="RHEA-COMP:10208"/>
        <dbReference type="Rhea" id="RHEA-COMP:10311"/>
        <dbReference type="ChEBI" id="CHEBI:29973"/>
        <dbReference type="ChEBI" id="CHEBI:57856"/>
        <dbReference type="ChEBI" id="CHEBI:59789"/>
        <dbReference type="ChEBI" id="CHEBI:82795"/>
        <dbReference type="EC" id="2.1.1.80"/>
    </reaction>
</comment>
<dbReference type="InterPro" id="IPR005467">
    <property type="entry name" value="His_kinase_dom"/>
</dbReference>
<dbReference type="InterPro" id="IPR000673">
    <property type="entry name" value="Sig_transdc_resp-reg_Me-estase"/>
</dbReference>
<dbReference type="Pfam" id="PF02518">
    <property type="entry name" value="HATPase_c"/>
    <property type="match status" value="1"/>
</dbReference>
<dbReference type="InterPro" id="IPR022641">
    <property type="entry name" value="CheR_N"/>
</dbReference>
<dbReference type="InterPro" id="IPR000700">
    <property type="entry name" value="PAS-assoc_C"/>
</dbReference>
<feature type="domain" description="PAC" evidence="10">
    <location>
        <begin position="1189"/>
        <end position="1241"/>
    </location>
</feature>
<keyword evidence="4" id="KW-0808">Transferase</keyword>
<comment type="caution">
    <text evidence="13">The sequence shown here is derived from an EMBL/GenBank/DDBJ whole genome shotgun (WGS) entry which is preliminary data.</text>
</comment>
<dbReference type="InterPro" id="IPR000780">
    <property type="entry name" value="CheR_MeTrfase"/>
</dbReference>
<feature type="coiled-coil region" evidence="7">
    <location>
        <begin position="957"/>
        <end position="984"/>
    </location>
</feature>
<protein>
    <submittedName>
        <fullName evidence="13">PAS domain-containing protein</fullName>
    </submittedName>
</protein>
<dbReference type="InterPro" id="IPR000014">
    <property type="entry name" value="PAS"/>
</dbReference>
<dbReference type="Pfam" id="PF08447">
    <property type="entry name" value="PAS_3"/>
    <property type="match status" value="2"/>
</dbReference>
<evidence type="ECO:0000256" key="2">
    <source>
        <dbReference type="ARBA" id="ARBA00001541"/>
    </source>
</evidence>
<dbReference type="Pfam" id="PF00512">
    <property type="entry name" value="HisKA"/>
    <property type="match status" value="1"/>
</dbReference>
<dbReference type="InterPro" id="IPR036804">
    <property type="entry name" value="CheR_N_sf"/>
</dbReference>
<dbReference type="SUPFAM" id="SSF55785">
    <property type="entry name" value="PYP-like sensor domain (PAS domain)"/>
    <property type="match status" value="3"/>
</dbReference>
<dbReference type="InterPro" id="IPR036890">
    <property type="entry name" value="HATPase_C_sf"/>
</dbReference>
<feature type="active site" evidence="6">
    <location>
        <position position="46"/>
    </location>
</feature>
<dbReference type="InterPro" id="IPR036097">
    <property type="entry name" value="HisK_dim/P_sf"/>
</dbReference>
<keyword evidence="5" id="KW-0949">S-adenosyl-L-methionine</keyword>
<name>A0ABS5VN71_9BACT</name>
<dbReference type="Pfam" id="PF03705">
    <property type="entry name" value="CheR_N"/>
    <property type="match status" value="1"/>
</dbReference>
<dbReference type="SMART" id="SM00086">
    <property type="entry name" value="PAC"/>
    <property type="match status" value="2"/>
</dbReference>
<feature type="domain" description="PAS" evidence="9">
    <location>
        <begin position="1109"/>
        <end position="1186"/>
    </location>
</feature>
<dbReference type="RefSeq" id="WP_254152864.1">
    <property type="nucleotide sequence ID" value="NZ_JAHESD010000009.1"/>
</dbReference>
<evidence type="ECO:0000259" key="8">
    <source>
        <dbReference type="PROSITE" id="PS50109"/>
    </source>
</evidence>
<evidence type="ECO:0000256" key="7">
    <source>
        <dbReference type="SAM" id="Coils"/>
    </source>
</evidence>
<dbReference type="Gene3D" id="3.30.565.10">
    <property type="entry name" value="Histidine kinase-like ATPase, C-terminal domain"/>
    <property type="match status" value="1"/>
</dbReference>
<dbReference type="CDD" id="cd00082">
    <property type="entry name" value="HisKA"/>
    <property type="match status" value="1"/>
</dbReference>
<dbReference type="InterPro" id="IPR013655">
    <property type="entry name" value="PAS_fold_3"/>
</dbReference>
<evidence type="ECO:0000259" key="12">
    <source>
        <dbReference type="PROSITE" id="PS50123"/>
    </source>
</evidence>
<dbReference type="Gene3D" id="3.40.50.150">
    <property type="entry name" value="Vaccinia Virus protein VP39"/>
    <property type="match status" value="1"/>
</dbReference>
<dbReference type="CDD" id="cd16434">
    <property type="entry name" value="CheB-CheR_fusion"/>
    <property type="match status" value="1"/>
</dbReference>
<organism evidence="13 14">
    <name type="scientific">Chryseosolibacter indicus</name>
    <dbReference type="NCBI Taxonomy" id="2782351"/>
    <lineage>
        <taxon>Bacteria</taxon>
        <taxon>Pseudomonadati</taxon>
        <taxon>Bacteroidota</taxon>
        <taxon>Cytophagia</taxon>
        <taxon>Cytophagales</taxon>
        <taxon>Chryseotaleaceae</taxon>
        <taxon>Chryseosolibacter</taxon>
    </lineage>
</organism>
<dbReference type="SUPFAM" id="SSF52738">
    <property type="entry name" value="Methylesterase CheB, C-terminal domain"/>
    <property type="match status" value="1"/>
</dbReference>
<dbReference type="InterPro" id="IPR001610">
    <property type="entry name" value="PAC"/>
</dbReference>
<reference evidence="13 14" key="1">
    <citation type="submission" date="2021-05" db="EMBL/GenBank/DDBJ databases">
        <title>A Polyphasic approach of four new species of the genus Ohtaekwangia: Ohtaekwangia histidinii sp. nov., Ohtaekwangia cretensis sp. nov., Ohtaekwangia indiensis sp. nov., Ohtaekwangia reichenbachii sp. nov. from diverse environment.</title>
        <authorList>
            <person name="Octaviana S."/>
        </authorList>
    </citation>
    <scope>NUCLEOTIDE SEQUENCE [LARGE SCALE GENOMIC DNA]</scope>
    <source>
        <strain evidence="13 14">PWU20</strain>
    </source>
</reference>
<dbReference type="InterPro" id="IPR029063">
    <property type="entry name" value="SAM-dependent_MTases_sf"/>
</dbReference>
<dbReference type="SUPFAM" id="SSF47757">
    <property type="entry name" value="Chemotaxis receptor methyltransferase CheR, N-terminal domain"/>
    <property type="match status" value="1"/>
</dbReference>
<evidence type="ECO:0000259" key="10">
    <source>
        <dbReference type="PROSITE" id="PS50113"/>
    </source>
</evidence>
<proteinExistence type="predicted"/>
<feature type="domain" description="CheB-type methylesterase" evidence="11">
    <location>
        <begin position="7"/>
        <end position="196"/>
    </location>
</feature>
<keyword evidence="7" id="KW-0175">Coiled coil</keyword>
<dbReference type="PROSITE" id="PS50113">
    <property type="entry name" value="PAC"/>
    <property type="match status" value="2"/>
</dbReference>
<keyword evidence="14" id="KW-1185">Reference proteome</keyword>
<dbReference type="SMART" id="SM00138">
    <property type="entry name" value="MeTrc"/>
    <property type="match status" value="1"/>
</dbReference>
<dbReference type="PANTHER" id="PTHR24422">
    <property type="entry name" value="CHEMOTAXIS PROTEIN METHYLTRANSFERASE"/>
    <property type="match status" value="1"/>
</dbReference>
<dbReference type="Pfam" id="PF13596">
    <property type="entry name" value="PAS_10"/>
    <property type="match status" value="1"/>
</dbReference>
<dbReference type="Gene3D" id="3.30.450.20">
    <property type="entry name" value="PAS domain"/>
    <property type="match status" value="4"/>
</dbReference>
<dbReference type="PROSITE" id="PS50122">
    <property type="entry name" value="CHEB"/>
    <property type="match status" value="1"/>
</dbReference>
<evidence type="ECO:0000256" key="3">
    <source>
        <dbReference type="ARBA" id="ARBA00022603"/>
    </source>
</evidence>
<dbReference type="Pfam" id="PF13426">
    <property type="entry name" value="PAS_9"/>
    <property type="match status" value="1"/>
</dbReference>
<keyword evidence="6" id="KW-0378">Hydrolase</keyword>
<dbReference type="SMART" id="SM00387">
    <property type="entry name" value="HATPase_c"/>
    <property type="match status" value="1"/>
</dbReference>
<sequence>MVKKVVKDKGHYIVAIGASAGGLEAIHEFFDNMPESSNLSFVIIQHLSPDYKSLLVELVSRHTHMKVFEAEHNLPVRKNCVYVIPNNKFIAVKDDKLILTEKQNLKVPNNAIDVFMHSLAKEKKSEAIAVILSGTGTDGTKGVASVKEEGGLVIVQEPGSSKFDGMPKSVITSGNVDFVLPANEIPQQIMNFVADAEYSEDSIDDETLKLIFEEIHRQAGFDFHYYKTPTITRRVFNRMRKENFDNVKDYYNFLKGNPEECKLLGKDFLINVTRFFRDKEAFDVLKEKVFPEIIKQKELGEQIKLWICACSTGEEAYSLAIVLDEVIQQVNAQHLPVKIFATDIEKSNIEIASKGFYPKSIEEDVDAKRLATYFTKQDDGYVITQKIRKQIVFAGHNVIKDPPFIKNDLVSCRNMLIYMGPALQNRVYSVLLFSANKNGYIFLGTTENANSIKQHIAEVSVRWKIYKKVSEAKLSPYLPEVESRSQRSNAQVLVSAHERNSKRNTNLWDEFKETLFTEFNFAAFYIDRNFEIKEAVGNFDQILSLPKRILKLNLLRMLPGSVSSTLVGEIKNAWKTNQKKVIRNLHIRHGEKDIALQVMVKPESQSYNKQFTLIAFHFMLIEESLVTEPVKLVYPDAGQSDYVLSLEEELSETKNNLQHAIEDLETANEELQSSNEELLSANEELQSSNEELQSLNEELHTLNTEHQLKIKELIELNDDLNNYFRSSNIGQIFLDKNMFIRKFNPAAVRMINLIETDIGRPFSHISTNLKYSGLNSDIENVLKNSGTVEREVELHNGMNLLLRIMPYITQDQRTAGIIISFIDITTITSLNNIIRGVFNASLSAIFALESVRNSRRQIVDFSIVTANHAGAKWLKKEMDNIKGLQIKRDLKALFFENLFQQFCTIVEEGTQLHTDIFYEEEKLWFEVTAVQMADGLVATFSDITQKKNAEDRLKKNYVELVTTKDNLKKLNSELERKVTERTQMLYASEERFRLVARATNDAIWDWDLVNNKIWYSDAFYLKFGYSEADSFTHQEWLSKIHPEERKGVESSIHQTFNSGKKQWSKEYRFAKADGSYANILDRASVIQDEYGTPYRMLGSMLDLTDLKKAEQEIENIIEQRRFLAQSMPLIVWTSDAEGKVDFVNRQFETYTGVKLQHALNDGWKRVIHQDDLRRIEERWGDAITYKSDFQAEVRIRLFNGTYHWNILRAKVRKDEGGNVINWVTTTIDVHEQKQSHDVLEQKVTERTEELLKMNEALEVSNSDLQQFASVASHDLQEPLRKILLYTNLIKDRYTSELGSGANYLTKILHSSTRMKSIINNVLNYSKLSAENNKYEATDMNQLISEIIEDLEVAIQEKQAHIQVDDFPLIDVIPGQIRQVFQNMIGNALKFSKPDGIPEIKISAVRIDNKAFDGKPTAEGAYCRITISDNGIGFDKKFAENIFVLFQRLHSKDAYEGTGIGLAIVKKIVEKHSGIITASGEEGQGASFTIVLPIEQ</sequence>
<dbReference type="SUPFAM" id="SSF47384">
    <property type="entry name" value="Homodimeric domain of signal transducing histidine kinase"/>
    <property type="match status" value="1"/>
</dbReference>
<feature type="domain" description="PAS" evidence="9">
    <location>
        <begin position="988"/>
        <end position="1059"/>
    </location>
</feature>
<keyword evidence="3" id="KW-0489">Methyltransferase</keyword>
<evidence type="ECO:0000313" key="14">
    <source>
        <dbReference type="Proteomes" id="UP000772618"/>
    </source>
</evidence>
<dbReference type="PANTHER" id="PTHR24422:SF27">
    <property type="entry name" value="PROTEIN-GLUTAMATE O-METHYLTRANSFERASE"/>
    <property type="match status" value="1"/>
</dbReference>
<dbReference type="Pfam" id="PF01739">
    <property type="entry name" value="CheR"/>
    <property type="match status" value="1"/>
</dbReference>
<evidence type="ECO:0000256" key="5">
    <source>
        <dbReference type="ARBA" id="ARBA00022691"/>
    </source>
</evidence>
<dbReference type="SMART" id="SM00091">
    <property type="entry name" value="PAS"/>
    <property type="match status" value="3"/>
</dbReference>
<feature type="domain" description="PAC" evidence="10">
    <location>
        <begin position="1063"/>
        <end position="1115"/>
    </location>
</feature>
<feature type="domain" description="Histidine kinase" evidence="8">
    <location>
        <begin position="1270"/>
        <end position="1495"/>
    </location>
</feature>
<dbReference type="InterPro" id="IPR035909">
    <property type="entry name" value="CheB_C"/>
</dbReference>
<dbReference type="InterPro" id="IPR050903">
    <property type="entry name" value="Bact_Chemotaxis_MeTrfase"/>
</dbReference>
<gene>
    <name evidence="13" type="ORF">KK060_06365</name>
</gene>
<dbReference type="InterPro" id="IPR035965">
    <property type="entry name" value="PAS-like_dom_sf"/>
</dbReference>
<feature type="domain" description="CheR-type methyltransferase" evidence="12">
    <location>
        <begin position="196"/>
        <end position="447"/>
    </location>
</feature>
<dbReference type="SMART" id="SM00388">
    <property type="entry name" value="HisKA"/>
    <property type="match status" value="1"/>
</dbReference>
<dbReference type="Gene3D" id="1.10.287.130">
    <property type="match status" value="1"/>
</dbReference>
<evidence type="ECO:0000256" key="6">
    <source>
        <dbReference type="PROSITE-ProRule" id="PRU00050"/>
    </source>
</evidence>
<dbReference type="SUPFAM" id="SSF53335">
    <property type="entry name" value="S-adenosyl-L-methionine-dependent methyltransferases"/>
    <property type="match status" value="1"/>
</dbReference>
<dbReference type="CDD" id="cd00130">
    <property type="entry name" value="PAS"/>
    <property type="match status" value="2"/>
</dbReference>
<dbReference type="InterPro" id="IPR003661">
    <property type="entry name" value="HisK_dim/P_dom"/>
</dbReference>
<dbReference type="InterPro" id="IPR003594">
    <property type="entry name" value="HATPase_dom"/>
</dbReference>